<name>A0ABY7AKH7_9ALTE</name>
<dbReference type="EMBL" id="CP109965">
    <property type="protein sequence ID" value="WAJ70053.1"/>
    <property type="molecule type" value="Genomic_DNA"/>
</dbReference>
<dbReference type="InterPro" id="IPR052534">
    <property type="entry name" value="Extracell_DNA_Util/SecSys_Comp"/>
</dbReference>
<keyword evidence="1" id="KW-0812">Transmembrane</keyword>
<evidence type="ECO:0000256" key="1">
    <source>
        <dbReference type="SAM" id="Phobius"/>
    </source>
</evidence>
<dbReference type="Proteomes" id="UP001163726">
    <property type="component" value="Chromosome"/>
</dbReference>
<accession>A0ABY7AKH7</accession>
<dbReference type="PANTHER" id="PTHR40278:SF1">
    <property type="entry name" value="DNA UTILIZATION PROTEIN HOFN"/>
    <property type="match status" value="1"/>
</dbReference>
<gene>
    <name evidence="2" type="ORF">OLW01_13050</name>
</gene>
<evidence type="ECO:0000313" key="2">
    <source>
        <dbReference type="EMBL" id="WAJ70053.1"/>
    </source>
</evidence>
<evidence type="ECO:0000313" key="3">
    <source>
        <dbReference type="Proteomes" id="UP001163726"/>
    </source>
</evidence>
<protein>
    <submittedName>
        <fullName evidence="2">PilN domain-containing protein</fullName>
    </submittedName>
</protein>
<reference evidence="2" key="1">
    <citation type="submission" date="2022-10" db="EMBL/GenBank/DDBJ databases">
        <title>Catenovulum adriacola sp. nov. isolated in the Harbour of Susak.</title>
        <authorList>
            <person name="Schoch T."/>
            <person name="Reich S.J."/>
            <person name="Stoeferle S."/>
            <person name="Flaiz M."/>
            <person name="Kazda M."/>
            <person name="Riedel C.U."/>
            <person name="Duerre P."/>
        </authorList>
    </citation>
    <scope>NUCLEOTIDE SEQUENCE</scope>
    <source>
        <strain evidence="2">TS8</strain>
    </source>
</reference>
<keyword evidence="1" id="KW-1133">Transmembrane helix</keyword>
<proteinExistence type="predicted"/>
<keyword evidence="1" id="KW-0472">Membrane</keyword>
<keyword evidence="3" id="KW-1185">Reference proteome</keyword>
<dbReference type="Pfam" id="PF05137">
    <property type="entry name" value="PilN"/>
    <property type="match status" value="1"/>
</dbReference>
<feature type="transmembrane region" description="Helical" evidence="1">
    <location>
        <begin position="24"/>
        <end position="43"/>
    </location>
</feature>
<dbReference type="PANTHER" id="PTHR40278">
    <property type="entry name" value="DNA UTILIZATION PROTEIN HOFN"/>
    <property type="match status" value="1"/>
</dbReference>
<organism evidence="2 3">
    <name type="scientific">Catenovulum adriaticum</name>
    <dbReference type="NCBI Taxonomy" id="2984846"/>
    <lineage>
        <taxon>Bacteria</taxon>
        <taxon>Pseudomonadati</taxon>
        <taxon>Pseudomonadota</taxon>
        <taxon>Gammaproteobacteria</taxon>
        <taxon>Alteromonadales</taxon>
        <taxon>Alteromonadaceae</taxon>
        <taxon>Catenovulum</taxon>
    </lineage>
</organism>
<sequence length="199" mass="23080">MKHNVNFYFDEFKQKKQIISLKKALMLTVIITLLVIFFAFTSAQKAQQKQQSLTKMRILVAEKRALVSEFENALKSRKLDPKLTELIVQLQKKIEIKQQITQQIQDRSQNQINGYSQLMADLSQTMPTGIWLNKISFSDDQIELAGATQQAQLLPKWLQKLEQSTYFNDRAFNNLQLSNIENKNLTTFNVISLIEPEVN</sequence>
<dbReference type="RefSeq" id="WP_268074352.1">
    <property type="nucleotide sequence ID" value="NZ_CP109965.1"/>
</dbReference>
<dbReference type="InterPro" id="IPR007813">
    <property type="entry name" value="PilN"/>
</dbReference>